<evidence type="ECO:0000313" key="3">
    <source>
        <dbReference type="Proteomes" id="UP000004105"/>
    </source>
</evidence>
<dbReference type="CDD" id="cd07247">
    <property type="entry name" value="SgaA_N_like"/>
    <property type="match status" value="1"/>
</dbReference>
<dbReference type="RefSeq" id="WP_007342613.1">
    <property type="nucleotide sequence ID" value="NZ_GL878494.1"/>
</dbReference>
<feature type="domain" description="VOC" evidence="1">
    <location>
        <begin position="5"/>
        <end position="120"/>
    </location>
</feature>
<dbReference type="EMBL" id="AFAY01000031">
    <property type="protein sequence ID" value="EGF10725.1"/>
    <property type="molecule type" value="Genomic_DNA"/>
</dbReference>
<reference evidence="2 3" key="1">
    <citation type="submission" date="2011-02" db="EMBL/GenBank/DDBJ databases">
        <authorList>
            <person name="Muzny D."/>
            <person name="Qin X."/>
            <person name="Deng J."/>
            <person name="Jiang H."/>
            <person name="Liu Y."/>
            <person name="Qu J."/>
            <person name="Song X.-Z."/>
            <person name="Zhang L."/>
            <person name="Thornton R."/>
            <person name="Coyle M."/>
            <person name="Francisco L."/>
            <person name="Jackson L."/>
            <person name="Javaid M."/>
            <person name="Korchina V."/>
            <person name="Kovar C."/>
            <person name="Mata R."/>
            <person name="Mathew T."/>
            <person name="Ngo R."/>
            <person name="Nguyen L."/>
            <person name="Nguyen N."/>
            <person name="Okwuonu G."/>
            <person name="Ongeri F."/>
            <person name="Pham C."/>
            <person name="Simmons D."/>
            <person name="Wilczek-Boney K."/>
            <person name="Hale W."/>
            <person name="Jakkamsetti A."/>
            <person name="Pham P."/>
            <person name="Ruth R."/>
            <person name="San Lucas F."/>
            <person name="Warren J."/>
            <person name="Zhang J."/>
            <person name="Zhao Z."/>
            <person name="Zhou C."/>
            <person name="Zhu D."/>
            <person name="Lee S."/>
            <person name="Bess C."/>
            <person name="Blankenburg K."/>
            <person name="Forbes L."/>
            <person name="Fu Q."/>
            <person name="Gubbala S."/>
            <person name="Hirani K."/>
            <person name="Jayaseelan J.C."/>
            <person name="Lara F."/>
            <person name="Munidasa M."/>
            <person name="Palculict T."/>
            <person name="Patil S."/>
            <person name="Pu L.-L."/>
            <person name="Saada N."/>
            <person name="Tang L."/>
            <person name="Weissenberger G."/>
            <person name="Zhu Y."/>
            <person name="Hemphill L."/>
            <person name="Shang Y."/>
            <person name="Youmans B."/>
            <person name="Ayvaz T."/>
            <person name="Ross M."/>
            <person name="Santibanez J."/>
            <person name="Aqrawi P."/>
            <person name="Gross S."/>
            <person name="Joshi V."/>
            <person name="Fowler G."/>
            <person name="Nazareth L."/>
            <person name="Reid J."/>
            <person name="Worley K."/>
            <person name="Petrosino J."/>
            <person name="Highlander S."/>
            <person name="Gibbs R."/>
        </authorList>
    </citation>
    <scope>NUCLEOTIDE SEQUENCE [LARGE SCALE GENOMIC DNA]</scope>
    <source>
        <strain evidence="2 3">ATCC BAA-1200</strain>
    </source>
</reference>
<dbReference type="PANTHER" id="PTHR33993">
    <property type="entry name" value="GLYOXALASE-RELATED"/>
    <property type="match status" value="1"/>
</dbReference>
<comment type="caution">
    <text evidence="2">The sequence shown here is derived from an EMBL/GenBank/DDBJ whole genome shotgun (WGS) entry which is preliminary data.</text>
</comment>
<dbReference type="SUPFAM" id="SSF54593">
    <property type="entry name" value="Glyoxalase/Bleomycin resistance protein/Dihydroxybiphenyl dioxygenase"/>
    <property type="match status" value="1"/>
</dbReference>
<dbReference type="InterPro" id="IPR029068">
    <property type="entry name" value="Glyas_Bleomycin-R_OHBP_Dase"/>
</dbReference>
<dbReference type="PROSITE" id="PS51819">
    <property type="entry name" value="VOC"/>
    <property type="match status" value="1"/>
</dbReference>
<dbReference type="Gene3D" id="3.10.180.10">
    <property type="entry name" value="2,3-Dihydroxybiphenyl 1,2-Dioxygenase, domain 1"/>
    <property type="match status" value="1"/>
</dbReference>
<dbReference type="OrthoDB" id="8776491at2"/>
<gene>
    <name evidence="2" type="ORF">HMPREF9123_1607</name>
</gene>
<dbReference type="InterPro" id="IPR004360">
    <property type="entry name" value="Glyas_Fos-R_dOase_dom"/>
</dbReference>
<evidence type="ECO:0000313" key="2">
    <source>
        <dbReference type="EMBL" id="EGF10725.1"/>
    </source>
</evidence>
<name>F2BCX6_9NEIS</name>
<organism evidence="2 3">
    <name type="scientific">Neisseria bacilliformis ATCC BAA-1200</name>
    <dbReference type="NCBI Taxonomy" id="888742"/>
    <lineage>
        <taxon>Bacteria</taxon>
        <taxon>Pseudomonadati</taxon>
        <taxon>Pseudomonadota</taxon>
        <taxon>Betaproteobacteria</taxon>
        <taxon>Neisseriales</taxon>
        <taxon>Neisseriaceae</taxon>
        <taxon>Neisseria</taxon>
    </lineage>
</organism>
<dbReference type="InterPro" id="IPR037523">
    <property type="entry name" value="VOC_core"/>
</dbReference>
<dbReference type="Pfam" id="PF00903">
    <property type="entry name" value="Glyoxalase"/>
    <property type="match status" value="1"/>
</dbReference>
<dbReference type="InterPro" id="IPR052164">
    <property type="entry name" value="Anthracycline_SecMetBiosynth"/>
</dbReference>
<sequence>MTGNPVGWFGIHARDMARARAFYENVFGQPLQEVAGGRFYLFGADWQRYGVSGMIWHDEGADAAACGGCTLFFSCDDCEAAAQKAVACGGKLLQEKFPIANGFAAFVEDSEGNRIGLHSQR</sequence>
<dbReference type="PANTHER" id="PTHR33993:SF2">
    <property type="entry name" value="VOC DOMAIN-CONTAINING PROTEIN"/>
    <property type="match status" value="1"/>
</dbReference>
<dbReference type="AlphaFoldDB" id="F2BCX6"/>
<evidence type="ECO:0000259" key="1">
    <source>
        <dbReference type="PROSITE" id="PS51819"/>
    </source>
</evidence>
<accession>F2BCX6</accession>
<proteinExistence type="predicted"/>
<dbReference type="HOGENOM" id="CLU_127592_0_1_4"/>
<protein>
    <submittedName>
        <fullName evidence="2">Glyoxalase</fullName>
    </submittedName>
</protein>
<dbReference type="Proteomes" id="UP000004105">
    <property type="component" value="Unassembled WGS sequence"/>
</dbReference>
<keyword evidence="3" id="KW-1185">Reference proteome</keyword>